<dbReference type="Gene3D" id="3.10.450.50">
    <property type="match status" value="1"/>
</dbReference>
<accession>A0A1H0A2I8</accession>
<gene>
    <name evidence="1" type="ORF">SAMN05444142_1011200</name>
</gene>
<dbReference type="AlphaFoldDB" id="A0A1H0A2I8"/>
<protein>
    <submittedName>
        <fullName evidence="1">SnoaL-like polyketide cyclase</fullName>
    </submittedName>
</protein>
<dbReference type="Pfam" id="PF07366">
    <property type="entry name" value="SnoaL"/>
    <property type="match status" value="1"/>
</dbReference>
<evidence type="ECO:0000313" key="2">
    <source>
        <dbReference type="Proteomes" id="UP000324252"/>
    </source>
</evidence>
<dbReference type="InterPro" id="IPR009959">
    <property type="entry name" value="Cyclase_SnoaL-like"/>
</dbReference>
<dbReference type="Proteomes" id="UP000324252">
    <property type="component" value="Unassembled WGS sequence"/>
</dbReference>
<organism evidence="1 2">
    <name type="scientific">Lutimaribacter pacificus</name>
    <dbReference type="NCBI Taxonomy" id="391948"/>
    <lineage>
        <taxon>Bacteria</taxon>
        <taxon>Pseudomonadati</taxon>
        <taxon>Pseudomonadota</taxon>
        <taxon>Alphaproteobacteria</taxon>
        <taxon>Rhodobacterales</taxon>
        <taxon>Roseobacteraceae</taxon>
        <taxon>Lutimaribacter</taxon>
    </lineage>
</organism>
<evidence type="ECO:0000313" key="1">
    <source>
        <dbReference type="EMBL" id="SHJ73714.1"/>
    </source>
</evidence>
<dbReference type="RefSeq" id="WP_149785967.1">
    <property type="nucleotide sequence ID" value="NZ_FNIO01000001.1"/>
</dbReference>
<name>A0A1H0A2I8_9RHOB</name>
<dbReference type="InterPro" id="IPR032710">
    <property type="entry name" value="NTF2-like_dom_sf"/>
</dbReference>
<dbReference type="SUPFAM" id="SSF54427">
    <property type="entry name" value="NTF2-like"/>
    <property type="match status" value="1"/>
</dbReference>
<proteinExistence type="predicted"/>
<keyword evidence="2" id="KW-1185">Reference proteome</keyword>
<reference evidence="1 2" key="1">
    <citation type="submission" date="2016-11" db="EMBL/GenBank/DDBJ databases">
        <authorList>
            <person name="Varghese N."/>
            <person name="Submissions S."/>
        </authorList>
    </citation>
    <scope>NUCLEOTIDE SEQUENCE [LARGE SCALE GENOMIC DNA]</scope>
    <source>
        <strain evidence="1 2">DSM 29620</strain>
    </source>
</reference>
<dbReference type="EMBL" id="FQZZ01000001">
    <property type="protein sequence ID" value="SHJ73714.1"/>
    <property type="molecule type" value="Genomic_DNA"/>
</dbReference>
<sequence length="151" mass="17288">MSLVERTETLVRGIWEHADDGAVRRMFTADAEIRGLEDMDLMGPDEFAAFHRMILRQFTDIRISDVTGIEQDDRVALTFRVEAMDALRHRPVAVSAYLMVRYRGDRICEGRNLLDLISLFEQAGRLPQRTRDMCLLGHELGLTSVSGRRAH</sequence>
<dbReference type="GO" id="GO:0030638">
    <property type="term" value="P:polyketide metabolic process"/>
    <property type="evidence" value="ECO:0007669"/>
    <property type="project" value="InterPro"/>
</dbReference>
<dbReference type="OrthoDB" id="7844074at2"/>